<protein>
    <submittedName>
        <fullName evidence="1">Ribosome biogenesis protein TSR3 isoform X1</fullName>
    </submittedName>
</protein>
<accession>A0A6G0ZNM2</accession>
<evidence type="ECO:0000313" key="1">
    <source>
        <dbReference type="EMBL" id="KAF0772447.1"/>
    </source>
</evidence>
<reference evidence="1 2" key="1">
    <citation type="submission" date="2019-08" db="EMBL/GenBank/DDBJ databases">
        <title>Whole genome of Aphis craccivora.</title>
        <authorList>
            <person name="Voronova N.V."/>
            <person name="Shulinski R.S."/>
            <person name="Bandarenka Y.V."/>
            <person name="Zhorov D.G."/>
            <person name="Warner D."/>
        </authorList>
    </citation>
    <scope>NUCLEOTIDE SEQUENCE [LARGE SCALE GENOMIC DNA]</scope>
    <source>
        <strain evidence="1">180601</strain>
        <tissue evidence="1">Whole Body</tissue>
    </source>
</reference>
<dbReference type="Proteomes" id="UP000478052">
    <property type="component" value="Unassembled WGS sequence"/>
</dbReference>
<feature type="non-terminal residue" evidence="1">
    <location>
        <position position="1"/>
    </location>
</feature>
<comment type="caution">
    <text evidence="1">The sequence shown here is derived from an EMBL/GenBank/DDBJ whole genome shotgun (WGS) entry which is preliminary data.</text>
</comment>
<dbReference type="OrthoDB" id="8068988at2759"/>
<dbReference type="AlphaFoldDB" id="A0A6G0ZNM2"/>
<proteinExistence type="predicted"/>
<evidence type="ECO:0000313" key="2">
    <source>
        <dbReference type="Proteomes" id="UP000478052"/>
    </source>
</evidence>
<sequence length="70" mass="8129">NHKLILFLKLKSTNLSLPSSHLHSGPITINITNTPHSNEVKYLGLILVRRLIWSSHLKDKRKKFKTRKCN</sequence>
<dbReference type="EMBL" id="VUJU01000173">
    <property type="protein sequence ID" value="KAF0772447.1"/>
    <property type="molecule type" value="Genomic_DNA"/>
</dbReference>
<name>A0A6G0ZNM2_APHCR</name>
<organism evidence="1 2">
    <name type="scientific">Aphis craccivora</name>
    <name type="common">Cowpea aphid</name>
    <dbReference type="NCBI Taxonomy" id="307492"/>
    <lineage>
        <taxon>Eukaryota</taxon>
        <taxon>Metazoa</taxon>
        <taxon>Ecdysozoa</taxon>
        <taxon>Arthropoda</taxon>
        <taxon>Hexapoda</taxon>
        <taxon>Insecta</taxon>
        <taxon>Pterygota</taxon>
        <taxon>Neoptera</taxon>
        <taxon>Paraneoptera</taxon>
        <taxon>Hemiptera</taxon>
        <taxon>Sternorrhyncha</taxon>
        <taxon>Aphidomorpha</taxon>
        <taxon>Aphidoidea</taxon>
        <taxon>Aphididae</taxon>
        <taxon>Aphidini</taxon>
        <taxon>Aphis</taxon>
        <taxon>Aphis</taxon>
    </lineage>
</organism>
<keyword evidence="2" id="KW-1185">Reference proteome</keyword>
<gene>
    <name evidence="1" type="ORF">FWK35_00013879</name>
</gene>